<dbReference type="InterPro" id="IPR034122">
    <property type="entry name" value="Retropepsin-like_bacterial"/>
</dbReference>
<dbReference type="PROSITE" id="PS51257">
    <property type="entry name" value="PROKAR_LIPOPROTEIN"/>
    <property type="match status" value="1"/>
</dbReference>
<accession>A0A9D7XTM6</accession>
<dbReference type="InterPro" id="IPR021109">
    <property type="entry name" value="Peptidase_aspartic_dom_sf"/>
</dbReference>
<organism evidence="1 2">
    <name type="scientific">Candidatus Opimibacter skivensis</name>
    <dbReference type="NCBI Taxonomy" id="2982028"/>
    <lineage>
        <taxon>Bacteria</taxon>
        <taxon>Pseudomonadati</taxon>
        <taxon>Bacteroidota</taxon>
        <taxon>Saprospiria</taxon>
        <taxon>Saprospirales</taxon>
        <taxon>Saprospiraceae</taxon>
        <taxon>Candidatus Opimibacter</taxon>
    </lineage>
</organism>
<evidence type="ECO:0000313" key="2">
    <source>
        <dbReference type="Proteomes" id="UP000808337"/>
    </source>
</evidence>
<dbReference type="GO" id="GO:0004190">
    <property type="term" value="F:aspartic-type endopeptidase activity"/>
    <property type="evidence" value="ECO:0007669"/>
    <property type="project" value="InterPro"/>
</dbReference>
<proteinExistence type="predicted"/>
<evidence type="ECO:0000313" key="1">
    <source>
        <dbReference type="EMBL" id="MBK9983863.1"/>
    </source>
</evidence>
<protein>
    <submittedName>
        <fullName evidence="1">Retroviral-like aspartic protease family protein</fullName>
    </submittedName>
</protein>
<dbReference type="EMBL" id="JADKGY010000029">
    <property type="protein sequence ID" value="MBK9983863.1"/>
    <property type="molecule type" value="Genomic_DNA"/>
</dbReference>
<reference evidence="1 2" key="1">
    <citation type="submission" date="2020-10" db="EMBL/GenBank/DDBJ databases">
        <title>Connecting structure to function with the recovery of over 1000 high-quality activated sludge metagenome-assembled genomes encoding full-length rRNA genes using long-read sequencing.</title>
        <authorList>
            <person name="Singleton C.M."/>
            <person name="Petriglieri F."/>
            <person name="Kristensen J.M."/>
            <person name="Kirkegaard R.H."/>
            <person name="Michaelsen T.Y."/>
            <person name="Andersen M.H."/>
            <person name="Karst S.M."/>
            <person name="Dueholm M.S."/>
            <person name="Nielsen P.H."/>
            <person name="Albertsen M."/>
        </authorList>
    </citation>
    <scope>NUCLEOTIDE SEQUENCE [LARGE SCALE GENOMIC DNA]</scope>
    <source>
        <strain evidence="1">Ribe_18-Q3-R11-54_MAXAC.273</strain>
    </source>
</reference>
<sequence length="176" mass="19555">MKCKFKTLSIILLALFSLSSCERKSGRIKSIHPLSPTSEIEERVKSSGKKTVVKMEKVNGVYQIPAEVDGVKMFFIFDTGASIISISETEANFLYKQGKLTDEDIKGTENFTDANGDLSEGTIIVLKTVRIEDRTLNDIEASVVHNLNAPLLFGQSALEKFGKISIDYQRGEIIFE</sequence>
<dbReference type="AlphaFoldDB" id="A0A9D7XTM6"/>
<keyword evidence="1" id="KW-0378">Hydrolase</keyword>
<name>A0A9D7XTM6_9BACT</name>
<gene>
    <name evidence="1" type="ORF">IPP15_16090</name>
</gene>
<keyword evidence="1" id="KW-0645">Protease</keyword>
<dbReference type="SUPFAM" id="SSF50630">
    <property type="entry name" value="Acid proteases"/>
    <property type="match status" value="1"/>
</dbReference>
<dbReference type="InterPro" id="IPR001969">
    <property type="entry name" value="Aspartic_peptidase_AS"/>
</dbReference>
<dbReference type="Gene3D" id="2.40.70.10">
    <property type="entry name" value="Acid Proteases"/>
    <property type="match status" value="1"/>
</dbReference>
<comment type="caution">
    <text evidence="1">The sequence shown here is derived from an EMBL/GenBank/DDBJ whole genome shotgun (WGS) entry which is preliminary data.</text>
</comment>
<dbReference type="Pfam" id="PF13975">
    <property type="entry name" value="gag-asp_proteas"/>
    <property type="match status" value="1"/>
</dbReference>
<dbReference type="GO" id="GO:0006508">
    <property type="term" value="P:proteolysis"/>
    <property type="evidence" value="ECO:0007669"/>
    <property type="project" value="UniProtKB-KW"/>
</dbReference>
<dbReference type="PROSITE" id="PS00141">
    <property type="entry name" value="ASP_PROTEASE"/>
    <property type="match status" value="1"/>
</dbReference>
<dbReference type="CDD" id="cd05483">
    <property type="entry name" value="retropepsin_like_bacteria"/>
    <property type="match status" value="1"/>
</dbReference>
<dbReference type="Proteomes" id="UP000808337">
    <property type="component" value="Unassembled WGS sequence"/>
</dbReference>